<proteinExistence type="predicted"/>
<protein>
    <submittedName>
        <fullName evidence="4">Ankyrin repeat domain-containing protein</fullName>
    </submittedName>
</protein>
<feature type="repeat" description="ANK" evidence="3">
    <location>
        <begin position="72"/>
        <end position="104"/>
    </location>
</feature>
<dbReference type="Pfam" id="PF12796">
    <property type="entry name" value="Ank_2"/>
    <property type="match status" value="1"/>
</dbReference>
<dbReference type="SMART" id="SM00248">
    <property type="entry name" value="ANK"/>
    <property type="match status" value="4"/>
</dbReference>
<evidence type="ECO:0000313" key="4">
    <source>
        <dbReference type="EMBL" id="MBE6267310.1"/>
    </source>
</evidence>
<accession>A0A928BWI4</accession>
<dbReference type="Proteomes" id="UP000763088">
    <property type="component" value="Unassembled WGS sequence"/>
</dbReference>
<dbReference type="SUPFAM" id="SSF48403">
    <property type="entry name" value="Ankyrin repeat"/>
    <property type="match status" value="1"/>
</dbReference>
<sequence length="301" mass="34604">MKMKFYLYLSLILCCSCTMNEDKKEMLGDDYRLYKATAAWELAQAVQEEDTTKIQKIIVDEHIPVDFREPKYSQTLLMLAVRTNKELSVKKLLELGADPNAHDDSTKYLGENAVIIASRFTRPSNTILKSLLEFGGNPNATTCGVQKNNEGNIVPIRMFALSYAVGVSFDKVKLLVDAGANIDYSTSTHETALESCMIHDRMDIMLYLLQKGANIHTKFYEVDFNRPNYPTFIVNILYKLRKCAYPLNSKEFQEKMKVVEFLKNNGLDYRNSPIPPESIEIIKNDMKFSSEEDFDHYLQFY</sequence>
<dbReference type="PROSITE" id="PS50297">
    <property type="entry name" value="ANK_REP_REGION"/>
    <property type="match status" value="1"/>
</dbReference>
<organism evidence="4 5">
    <name type="scientific">Xylanibacter ruminicola</name>
    <name type="common">Prevotella ruminicola</name>
    <dbReference type="NCBI Taxonomy" id="839"/>
    <lineage>
        <taxon>Bacteria</taxon>
        <taxon>Pseudomonadati</taxon>
        <taxon>Bacteroidota</taxon>
        <taxon>Bacteroidia</taxon>
        <taxon>Bacteroidales</taxon>
        <taxon>Prevotellaceae</taxon>
        <taxon>Xylanibacter</taxon>
    </lineage>
</organism>
<evidence type="ECO:0000256" key="3">
    <source>
        <dbReference type="PROSITE-ProRule" id="PRU00023"/>
    </source>
</evidence>
<evidence type="ECO:0000313" key="5">
    <source>
        <dbReference type="Proteomes" id="UP000763088"/>
    </source>
</evidence>
<dbReference type="Pfam" id="PF00023">
    <property type="entry name" value="Ank"/>
    <property type="match status" value="1"/>
</dbReference>
<dbReference type="PANTHER" id="PTHR24126">
    <property type="entry name" value="ANKYRIN REPEAT, PH AND SEC7 DOMAIN CONTAINING PROTEIN SECG-RELATED"/>
    <property type="match status" value="1"/>
</dbReference>
<name>A0A928BWI4_XYLRU</name>
<evidence type="ECO:0000256" key="1">
    <source>
        <dbReference type="ARBA" id="ARBA00022737"/>
    </source>
</evidence>
<dbReference type="Gene3D" id="1.25.40.20">
    <property type="entry name" value="Ankyrin repeat-containing domain"/>
    <property type="match status" value="1"/>
</dbReference>
<dbReference type="PANTHER" id="PTHR24126:SF14">
    <property type="entry name" value="ANK_REP_REGION DOMAIN-CONTAINING PROTEIN"/>
    <property type="match status" value="1"/>
</dbReference>
<evidence type="ECO:0000256" key="2">
    <source>
        <dbReference type="ARBA" id="ARBA00023043"/>
    </source>
</evidence>
<dbReference type="InterPro" id="IPR036770">
    <property type="entry name" value="Ankyrin_rpt-contain_sf"/>
</dbReference>
<keyword evidence="1" id="KW-0677">Repeat</keyword>
<keyword evidence="2 3" id="KW-0040">ANK repeat</keyword>
<comment type="caution">
    <text evidence="4">The sequence shown here is derived from an EMBL/GenBank/DDBJ whole genome shotgun (WGS) entry which is preliminary data.</text>
</comment>
<dbReference type="PROSITE" id="PS50088">
    <property type="entry name" value="ANK_REPEAT"/>
    <property type="match status" value="1"/>
</dbReference>
<reference evidence="4" key="1">
    <citation type="submission" date="2019-04" db="EMBL/GenBank/DDBJ databases">
        <title>Evolution of Biomass-Degrading Anaerobic Consortia Revealed by Metagenomics.</title>
        <authorList>
            <person name="Peng X."/>
        </authorList>
    </citation>
    <scope>NUCLEOTIDE SEQUENCE</scope>
    <source>
        <strain evidence="4">SIG141</strain>
    </source>
</reference>
<dbReference type="AlphaFoldDB" id="A0A928BWI4"/>
<dbReference type="InterPro" id="IPR002110">
    <property type="entry name" value="Ankyrin_rpt"/>
</dbReference>
<dbReference type="EMBL" id="SUYD01000019">
    <property type="protein sequence ID" value="MBE6267310.1"/>
    <property type="molecule type" value="Genomic_DNA"/>
</dbReference>
<gene>
    <name evidence="4" type="ORF">E7102_12750</name>
</gene>